<dbReference type="InterPro" id="IPR011006">
    <property type="entry name" value="CheY-like_superfamily"/>
</dbReference>
<proteinExistence type="predicted"/>
<evidence type="ECO:0000259" key="5">
    <source>
        <dbReference type="PROSITE" id="PS50110"/>
    </source>
</evidence>
<name>A0A072NGI1_SCHAZ</name>
<dbReference type="OrthoDB" id="1684633at2"/>
<reference evidence="6 7" key="1">
    <citation type="submission" date="2014-04" db="EMBL/GenBank/DDBJ databases">
        <title>Draft genome sequence of Bacillus azotoformans MEV2011, a (co-) denitrifying strain unable to grow in the presence of oxygen.</title>
        <authorList>
            <person name="Nielsen M."/>
            <person name="Schreiber L."/>
            <person name="Finster K."/>
            <person name="Schramm A."/>
        </authorList>
    </citation>
    <scope>NUCLEOTIDE SEQUENCE [LARGE SCALE GENOMIC DNA]</scope>
    <source>
        <strain evidence="6 7">MEV2011</strain>
    </source>
</reference>
<evidence type="ECO:0000256" key="1">
    <source>
        <dbReference type="ARBA" id="ARBA00022553"/>
    </source>
</evidence>
<organism evidence="6 7">
    <name type="scientific">Schinkia azotoformans MEV2011</name>
    <dbReference type="NCBI Taxonomy" id="1348973"/>
    <lineage>
        <taxon>Bacteria</taxon>
        <taxon>Bacillati</taxon>
        <taxon>Bacillota</taxon>
        <taxon>Bacilli</taxon>
        <taxon>Bacillales</taxon>
        <taxon>Bacillaceae</taxon>
        <taxon>Calidifontibacillus/Schinkia group</taxon>
        <taxon>Schinkia</taxon>
    </lineage>
</organism>
<keyword evidence="2" id="KW-0902">Two-component regulatory system</keyword>
<feature type="coiled-coil region" evidence="4">
    <location>
        <begin position="198"/>
        <end position="225"/>
    </location>
</feature>
<protein>
    <submittedName>
        <fullName evidence="6">Chemotaxis response regulator containing a CheY-like receiver domain and a methylesterase domain</fullName>
    </submittedName>
</protein>
<dbReference type="PANTHER" id="PTHR44591">
    <property type="entry name" value="STRESS RESPONSE REGULATOR PROTEIN 1"/>
    <property type="match status" value="1"/>
</dbReference>
<dbReference type="SUPFAM" id="SSF52172">
    <property type="entry name" value="CheY-like"/>
    <property type="match status" value="1"/>
</dbReference>
<evidence type="ECO:0000256" key="4">
    <source>
        <dbReference type="SAM" id="Coils"/>
    </source>
</evidence>
<dbReference type="Gene3D" id="3.40.50.2300">
    <property type="match status" value="1"/>
</dbReference>
<keyword evidence="4" id="KW-0175">Coiled coil</keyword>
<accession>A0A072NGI1</accession>
<dbReference type="EMBL" id="JJRY01000021">
    <property type="protein sequence ID" value="KEF36819.1"/>
    <property type="molecule type" value="Genomic_DNA"/>
</dbReference>
<dbReference type="Proteomes" id="UP000027936">
    <property type="component" value="Unassembled WGS sequence"/>
</dbReference>
<feature type="domain" description="Response regulatory" evidence="5">
    <location>
        <begin position="2"/>
        <end position="118"/>
    </location>
</feature>
<evidence type="ECO:0000313" key="6">
    <source>
        <dbReference type="EMBL" id="KEF36819.1"/>
    </source>
</evidence>
<evidence type="ECO:0000256" key="3">
    <source>
        <dbReference type="PROSITE-ProRule" id="PRU00169"/>
    </source>
</evidence>
<dbReference type="InterPro" id="IPR013972">
    <property type="entry name" value="YcbB"/>
</dbReference>
<dbReference type="GO" id="GO:0000160">
    <property type="term" value="P:phosphorelay signal transduction system"/>
    <property type="evidence" value="ECO:0007669"/>
    <property type="project" value="UniProtKB-KW"/>
</dbReference>
<dbReference type="RefSeq" id="WP_035197520.1">
    <property type="nucleotide sequence ID" value="NZ_JJRY01000021.1"/>
</dbReference>
<gene>
    <name evidence="6" type="ORF">M670_03901</name>
</gene>
<evidence type="ECO:0000313" key="7">
    <source>
        <dbReference type="Proteomes" id="UP000027936"/>
    </source>
</evidence>
<sequence length="291" mass="33696">MNYFILDDDISTRKIMHRIIREEVLGDVIGESDHPIEAETEILLLKPDIVLIDLLMPLQDGIETVRHLKEKNFSGKIIMISQIENKEMVAKAYKNGIEYFIHKPVNRVEVTAVINNVLEKIKMEQSLLKIKESLNLFPFANEQNTPPKQSPKAIIENIFSDLGILGENGSRDIEEIMNHLLRNDIDINNISLKSLYKVVLENQKLDTSENAVKALEQRLRRAIIQALTNLASLGLTDYTHPKFENFATKFFDFHEVRLKMNEIDERKTHRNSRVNIRKFLHALYIEVKGQL</sequence>
<dbReference type="InterPro" id="IPR001789">
    <property type="entry name" value="Sig_transdc_resp-reg_receiver"/>
</dbReference>
<keyword evidence="1 3" id="KW-0597">Phosphoprotein</keyword>
<dbReference type="PROSITE" id="PS50110">
    <property type="entry name" value="RESPONSE_REGULATORY"/>
    <property type="match status" value="1"/>
</dbReference>
<dbReference type="InterPro" id="IPR050595">
    <property type="entry name" value="Bact_response_regulator"/>
</dbReference>
<dbReference type="PANTHER" id="PTHR44591:SF14">
    <property type="entry name" value="PROTEIN PILG"/>
    <property type="match status" value="1"/>
</dbReference>
<evidence type="ECO:0000256" key="2">
    <source>
        <dbReference type="ARBA" id="ARBA00023012"/>
    </source>
</evidence>
<dbReference type="PATRIC" id="fig|1348973.3.peg.3783"/>
<dbReference type="Pfam" id="PF08664">
    <property type="entry name" value="YcbB"/>
    <property type="match status" value="1"/>
</dbReference>
<comment type="caution">
    <text evidence="6">The sequence shown here is derived from an EMBL/GenBank/DDBJ whole genome shotgun (WGS) entry which is preliminary data.</text>
</comment>
<feature type="modified residue" description="4-aspartylphosphate" evidence="3">
    <location>
        <position position="53"/>
    </location>
</feature>
<dbReference type="Pfam" id="PF00072">
    <property type="entry name" value="Response_reg"/>
    <property type="match status" value="1"/>
</dbReference>
<dbReference type="AlphaFoldDB" id="A0A072NGI1"/>
<dbReference type="SMART" id="SM00448">
    <property type="entry name" value="REC"/>
    <property type="match status" value="1"/>
</dbReference>